<accession>A0A653E606</accession>
<protein>
    <submittedName>
        <fullName evidence="1">Uncharacterized protein</fullName>
    </submittedName>
</protein>
<sequence>MGRRKFMHEALCEQRLTVAGQTRVWEGLLLIQFALAGIERTIGFGDLTGLAYVSRPRTINAVGLCQCFRHWYVLATVGQCPKAACLGEVVNEYCRSASAGLR</sequence>
<name>A0A653E606_9PSED</name>
<gene>
    <name evidence="1" type="ORF">PMYSY11_3120</name>
</gene>
<evidence type="ECO:0000313" key="1">
    <source>
        <dbReference type="EMBL" id="VEV98164.1"/>
    </source>
</evidence>
<reference evidence="1" key="1">
    <citation type="submission" date="2019-02" db="EMBL/GenBank/DDBJ databases">
        <authorList>
            <consortium name="Genoscope - CEA"/>
            <person name="William W."/>
        </authorList>
    </citation>
    <scope>NUCLEOTIDE SEQUENCE [LARGE SCALE GENOMIC DNA]</scope>
    <source>
        <strain evidence="1">YSy11</strain>
    </source>
</reference>
<organism evidence="1">
    <name type="scientific">Pseudomonas marincola</name>
    <dbReference type="NCBI Taxonomy" id="437900"/>
    <lineage>
        <taxon>Bacteria</taxon>
        <taxon>Pseudomonadati</taxon>
        <taxon>Pseudomonadota</taxon>
        <taxon>Gammaproteobacteria</taxon>
        <taxon>Pseudomonadales</taxon>
        <taxon>Pseudomonadaceae</taxon>
        <taxon>Pseudomonas</taxon>
    </lineage>
</organism>
<dbReference type="AlphaFoldDB" id="A0A653E606"/>
<dbReference type="EMBL" id="LR215729">
    <property type="protein sequence ID" value="VEV98164.1"/>
    <property type="molecule type" value="Genomic_DNA"/>
</dbReference>
<proteinExistence type="predicted"/>